<comment type="caution">
    <text evidence="2">The sequence shown here is derived from an EMBL/GenBank/DDBJ whole genome shotgun (WGS) entry which is preliminary data.</text>
</comment>
<name>A0A3M9YDW9_9PEZI</name>
<protein>
    <submittedName>
        <fullName evidence="2">Uncharacterized protein</fullName>
    </submittedName>
</protein>
<feature type="compositionally biased region" description="Polar residues" evidence="1">
    <location>
        <begin position="104"/>
        <end position="116"/>
    </location>
</feature>
<organism evidence="2 3">
    <name type="scientific">Verticillium nonalfalfae</name>
    <dbReference type="NCBI Taxonomy" id="1051616"/>
    <lineage>
        <taxon>Eukaryota</taxon>
        <taxon>Fungi</taxon>
        <taxon>Dikarya</taxon>
        <taxon>Ascomycota</taxon>
        <taxon>Pezizomycotina</taxon>
        <taxon>Sordariomycetes</taxon>
        <taxon>Hypocreomycetidae</taxon>
        <taxon>Glomerellales</taxon>
        <taxon>Plectosphaerellaceae</taxon>
        <taxon>Verticillium</taxon>
    </lineage>
</organism>
<dbReference type="GeneID" id="39608154"/>
<accession>A0A3M9YDW9</accession>
<proteinExistence type="predicted"/>
<dbReference type="AlphaFoldDB" id="A0A3M9YDW9"/>
<feature type="region of interest" description="Disordered" evidence="1">
    <location>
        <begin position="95"/>
        <end position="116"/>
    </location>
</feature>
<evidence type="ECO:0000256" key="1">
    <source>
        <dbReference type="SAM" id="MobiDB-lite"/>
    </source>
</evidence>
<dbReference type="EMBL" id="RBVV01000025">
    <property type="protein sequence ID" value="RNJ58594.1"/>
    <property type="molecule type" value="Genomic_DNA"/>
</dbReference>
<reference evidence="2 3" key="1">
    <citation type="submission" date="2018-10" db="EMBL/GenBank/DDBJ databases">
        <title>Genome sequence of Verticillium nonalfalfae VnAa140.</title>
        <authorList>
            <person name="Stajich J.E."/>
            <person name="Kasson M.T."/>
        </authorList>
    </citation>
    <scope>NUCLEOTIDE SEQUENCE [LARGE SCALE GENOMIC DNA]</scope>
    <source>
        <strain evidence="2 3">VnAa140</strain>
    </source>
</reference>
<sequence length="116" mass="12707">MGLAGRIDTHPDGTAFSKFMQDDGRGTQVISNMRMPTLQRAWLMCFCCMQAATARRAYADNLDFVNRDSDEISKNFPDVDIELLSPAFARPETVLKGFPEGKSGPTSLDTIGTSPS</sequence>
<gene>
    <name evidence="2" type="ORF">D7B24_004465</name>
</gene>
<keyword evidence="3" id="KW-1185">Reference proteome</keyword>
<dbReference type="RefSeq" id="XP_028496752.1">
    <property type="nucleotide sequence ID" value="XM_028638634.1"/>
</dbReference>
<evidence type="ECO:0000313" key="3">
    <source>
        <dbReference type="Proteomes" id="UP000267145"/>
    </source>
</evidence>
<evidence type="ECO:0000313" key="2">
    <source>
        <dbReference type="EMBL" id="RNJ58594.1"/>
    </source>
</evidence>
<dbReference type="Proteomes" id="UP000267145">
    <property type="component" value="Unassembled WGS sequence"/>
</dbReference>